<reference evidence="2" key="1">
    <citation type="submission" date="2011-04" db="EMBL/GenBank/DDBJ databases">
        <title>The complete genome of Treponema brennaborense DSM 12168.</title>
        <authorList>
            <person name="Lucas S."/>
            <person name="Han J."/>
            <person name="Lapidus A."/>
            <person name="Bruce D."/>
            <person name="Goodwin L."/>
            <person name="Pitluck S."/>
            <person name="Peters L."/>
            <person name="Kyrpides N."/>
            <person name="Mavromatis K."/>
            <person name="Ivanova N."/>
            <person name="Mikhailova N."/>
            <person name="Pagani I."/>
            <person name="Teshima H."/>
            <person name="Detter J.C."/>
            <person name="Tapia R."/>
            <person name="Han C."/>
            <person name="Land M."/>
            <person name="Hauser L."/>
            <person name="Markowitz V."/>
            <person name="Cheng J.-F."/>
            <person name="Hugenholtz P."/>
            <person name="Woyke T."/>
            <person name="Wu D."/>
            <person name="Gronow S."/>
            <person name="Wellnitz S."/>
            <person name="Brambilla E."/>
            <person name="Klenk H.-P."/>
            <person name="Eisen J.A."/>
        </authorList>
    </citation>
    <scope>NUCLEOTIDE SEQUENCE [LARGE SCALE GENOMIC DNA]</scope>
    <source>
        <strain evidence="2">DSM 12168 / CIP 105900 / DD5/3</strain>
    </source>
</reference>
<dbReference type="STRING" id="906968.Trebr_0495"/>
<name>F4LP62_TREBD</name>
<dbReference type="KEGG" id="tbe:Trebr_0495"/>
<dbReference type="AlphaFoldDB" id="F4LP62"/>
<accession>F4LP62</accession>
<dbReference type="HOGENOM" id="CLU_070081_0_0_12"/>
<dbReference type="RefSeq" id="WP_013757657.1">
    <property type="nucleotide sequence ID" value="NC_015500.1"/>
</dbReference>
<proteinExistence type="predicted"/>
<evidence type="ECO:0000313" key="2">
    <source>
        <dbReference type="Proteomes" id="UP000006546"/>
    </source>
</evidence>
<protein>
    <submittedName>
        <fullName evidence="1">Uncharacterized protein</fullName>
    </submittedName>
</protein>
<dbReference type="SUPFAM" id="SSF48452">
    <property type="entry name" value="TPR-like"/>
    <property type="match status" value="1"/>
</dbReference>
<dbReference type="InterPro" id="IPR011990">
    <property type="entry name" value="TPR-like_helical_dom_sf"/>
</dbReference>
<dbReference type="EMBL" id="CP002696">
    <property type="protein sequence ID" value="AEE15938.1"/>
    <property type="molecule type" value="Genomic_DNA"/>
</dbReference>
<sequence length="309" mass="34622">MTAKYRKALPVPVRNPVRYPVMPSDKSGRMKMSFYCRLRTLLCVWAALCGIVVSAAALSEREQASVDQFMQFRMEVSACEPDEALARVARYETELFGTEEASSFSPEFRLIMDNLLVLERYNYLYEKDIAHPGLEGLISAQNDENESRLKNAKGARVDTWLYCTAGDVISCCMQFMPVTKAMNRGLVIKKYYDTAVSQDPDCAYALMNTAQWYFHAPAIGGGSKKKALDYFERAIAAARTPAESFYAKILCSQALFDGGSTERSAALLAEATALCSESRYAAHIKKLNDAGYSLFYYMLNRAKIDAELR</sequence>
<evidence type="ECO:0000313" key="1">
    <source>
        <dbReference type="EMBL" id="AEE15938.1"/>
    </source>
</evidence>
<dbReference type="OrthoDB" id="357744at2"/>
<gene>
    <name evidence="1" type="ordered locus">Trebr_0495</name>
</gene>
<dbReference type="eggNOG" id="ENOG502ZW10">
    <property type="taxonomic scope" value="Bacteria"/>
</dbReference>
<keyword evidence="2" id="KW-1185">Reference proteome</keyword>
<dbReference type="Gene3D" id="1.25.40.10">
    <property type="entry name" value="Tetratricopeptide repeat domain"/>
    <property type="match status" value="1"/>
</dbReference>
<organism evidence="1 2">
    <name type="scientific">Treponema brennaborense (strain DSM 12168 / CIP 105900 / DD5/3)</name>
    <dbReference type="NCBI Taxonomy" id="906968"/>
    <lineage>
        <taxon>Bacteria</taxon>
        <taxon>Pseudomonadati</taxon>
        <taxon>Spirochaetota</taxon>
        <taxon>Spirochaetia</taxon>
        <taxon>Spirochaetales</taxon>
        <taxon>Treponemataceae</taxon>
        <taxon>Treponema</taxon>
    </lineage>
</organism>
<dbReference type="Proteomes" id="UP000006546">
    <property type="component" value="Chromosome"/>
</dbReference>